<feature type="transmembrane region" description="Helical" evidence="1">
    <location>
        <begin position="53"/>
        <end position="77"/>
    </location>
</feature>
<evidence type="ECO:0000313" key="2">
    <source>
        <dbReference type="EMBL" id="RNA30009.1"/>
    </source>
</evidence>
<evidence type="ECO:0000313" key="3">
    <source>
        <dbReference type="Proteomes" id="UP000276133"/>
    </source>
</evidence>
<dbReference type="AlphaFoldDB" id="A0A3M7S2Y0"/>
<organism evidence="2 3">
    <name type="scientific">Brachionus plicatilis</name>
    <name type="common">Marine rotifer</name>
    <name type="synonym">Brachionus muelleri</name>
    <dbReference type="NCBI Taxonomy" id="10195"/>
    <lineage>
        <taxon>Eukaryota</taxon>
        <taxon>Metazoa</taxon>
        <taxon>Spiralia</taxon>
        <taxon>Gnathifera</taxon>
        <taxon>Rotifera</taxon>
        <taxon>Eurotatoria</taxon>
        <taxon>Monogononta</taxon>
        <taxon>Pseudotrocha</taxon>
        <taxon>Ploima</taxon>
        <taxon>Brachionidae</taxon>
        <taxon>Brachionus</taxon>
    </lineage>
</organism>
<sequence>MIQIVFRIKRREIYLQNVRAGQNQGQSLLFKILESNYQKIAQNSSSSFSKTSLLIVAIIFLGLLSDIRATSLIFRFYSLFDEYNIRRSDNTSICFTSRTTTWKGVLTIKN</sequence>
<comment type="caution">
    <text evidence="2">The sequence shown here is derived from an EMBL/GenBank/DDBJ whole genome shotgun (WGS) entry which is preliminary data.</text>
</comment>
<reference evidence="2 3" key="1">
    <citation type="journal article" date="2018" name="Sci. Rep.">
        <title>Genomic signatures of local adaptation to the degree of environmental predictability in rotifers.</title>
        <authorList>
            <person name="Franch-Gras L."/>
            <person name="Hahn C."/>
            <person name="Garcia-Roger E.M."/>
            <person name="Carmona M.J."/>
            <person name="Serra M."/>
            <person name="Gomez A."/>
        </authorList>
    </citation>
    <scope>NUCLEOTIDE SEQUENCE [LARGE SCALE GENOMIC DNA]</scope>
    <source>
        <strain evidence="2">HYR1</strain>
    </source>
</reference>
<gene>
    <name evidence="2" type="ORF">BpHYR1_010293</name>
</gene>
<accession>A0A3M7S2Y0</accession>
<protein>
    <recommendedName>
        <fullName evidence="4">Transmembrane protein</fullName>
    </recommendedName>
</protein>
<dbReference type="Proteomes" id="UP000276133">
    <property type="component" value="Unassembled WGS sequence"/>
</dbReference>
<dbReference type="EMBL" id="REGN01002140">
    <property type="protein sequence ID" value="RNA30009.1"/>
    <property type="molecule type" value="Genomic_DNA"/>
</dbReference>
<evidence type="ECO:0008006" key="4">
    <source>
        <dbReference type="Google" id="ProtNLM"/>
    </source>
</evidence>
<keyword evidence="1" id="KW-0472">Membrane</keyword>
<keyword evidence="1" id="KW-0812">Transmembrane</keyword>
<keyword evidence="1" id="KW-1133">Transmembrane helix</keyword>
<name>A0A3M7S2Y0_BRAPC</name>
<keyword evidence="3" id="KW-1185">Reference proteome</keyword>
<evidence type="ECO:0000256" key="1">
    <source>
        <dbReference type="SAM" id="Phobius"/>
    </source>
</evidence>
<proteinExistence type="predicted"/>